<dbReference type="CDD" id="cd05169">
    <property type="entry name" value="PIKKc_TOR"/>
    <property type="match status" value="1"/>
</dbReference>
<dbReference type="InterPro" id="IPR024585">
    <property type="entry name" value="mTOR_dom"/>
</dbReference>
<dbReference type="Proteomes" id="UP001174909">
    <property type="component" value="Unassembled WGS sequence"/>
</dbReference>
<dbReference type="InterPro" id="IPR011009">
    <property type="entry name" value="Kinase-like_dom_sf"/>
</dbReference>
<feature type="region of interest" description="Disordered" evidence="8">
    <location>
        <begin position="838"/>
        <end position="863"/>
    </location>
</feature>
<evidence type="ECO:0000256" key="4">
    <source>
        <dbReference type="ARBA" id="ARBA00022777"/>
    </source>
</evidence>
<dbReference type="InterPro" id="IPR003151">
    <property type="entry name" value="PIK-rel_kinase_FAT"/>
</dbReference>
<feature type="compositionally biased region" description="Polar residues" evidence="8">
    <location>
        <begin position="1990"/>
        <end position="2005"/>
    </location>
</feature>
<evidence type="ECO:0000256" key="7">
    <source>
        <dbReference type="PROSITE-ProRule" id="PRU00103"/>
    </source>
</evidence>
<dbReference type="FunFam" id="1.25.40.10:FF:000228">
    <property type="entry name" value="Serine/threonine-protein kinase TOR"/>
    <property type="match status" value="1"/>
</dbReference>
<gene>
    <name evidence="11" type="ORF">GBAR_LOCUS5728</name>
</gene>
<organism evidence="11 12">
    <name type="scientific">Geodia barretti</name>
    <name type="common">Barrett's horny sponge</name>
    <dbReference type="NCBI Taxonomy" id="519541"/>
    <lineage>
        <taxon>Eukaryota</taxon>
        <taxon>Metazoa</taxon>
        <taxon>Porifera</taxon>
        <taxon>Demospongiae</taxon>
        <taxon>Heteroscleromorpha</taxon>
        <taxon>Tetractinellida</taxon>
        <taxon>Astrophorina</taxon>
        <taxon>Geodiidae</taxon>
        <taxon>Geodia</taxon>
    </lineage>
</organism>
<dbReference type="GO" id="GO:0016242">
    <property type="term" value="P:negative regulation of macroautophagy"/>
    <property type="evidence" value="ECO:0007669"/>
    <property type="project" value="TreeGrafter"/>
</dbReference>
<dbReference type="InterPro" id="IPR016024">
    <property type="entry name" value="ARM-type_fold"/>
</dbReference>
<dbReference type="InterPro" id="IPR000403">
    <property type="entry name" value="PI3/4_kinase_cat_dom"/>
</dbReference>
<keyword evidence="2" id="KW-0808">Transferase</keyword>
<dbReference type="PROSITE" id="PS00916">
    <property type="entry name" value="PI3_4_KINASE_2"/>
    <property type="match status" value="1"/>
</dbReference>
<accession>A0AA35RBE9</accession>
<evidence type="ECO:0000259" key="10">
    <source>
        <dbReference type="PROSITE" id="PS51190"/>
    </source>
</evidence>
<keyword evidence="6" id="KW-0131">Cell cycle</keyword>
<evidence type="ECO:0000256" key="8">
    <source>
        <dbReference type="SAM" id="MobiDB-lite"/>
    </source>
</evidence>
<evidence type="ECO:0000259" key="9">
    <source>
        <dbReference type="PROSITE" id="PS50290"/>
    </source>
</evidence>
<dbReference type="PANTHER" id="PTHR11139">
    <property type="entry name" value="ATAXIA TELANGIECTASIA MUTATED ATM -RELATED"/>
    <property type="match status" value="1"/>
</dbReference>
<dbReference type="EC" id="2.7.11.1" evidence="1"/>
<dbReference type="InterPro" id="IPR011989">
    <property type="entry name" value="ARM-like"/>
</dbReference>
<dbReference type="Pfam" id="PF23593">
    <property type="entry name" value="HEAT_ATR"/>
    <property type="match status" value="1"/>
</dbReference>
<dbReference type="InterPro" id="IPR057564">
    <property type="entry name" value="HEAT_ATR"/>
</dbReference>
<sequence>MAQYFPGLKSRNDAARLRAARDLQKYVSTELRELPDEQSSEILDDVNQNIFSLISSQEVHEKKGGILAIVSLVGLEGGGNVAKLGRYANYLRSILPHPDVALTEMTAKAIGQLALAEGTYTAEYVEFEVRRALEWIGGNEHKRLAAVLILRELAVHTPTLFYQQIQQFFDNIFTAIRDPKALIRERAVSALRACLRLTAQRETKEAVNNTRSYQRAYDEAINGLGEGSSSRDKIANLSRDDRIHGSLLIINELIMNSAWNDESLRPELSDPEENEDHNGLDILMEGEHKHSLVSGCDRGGFQATLGQGTVRRFPGFAQGYAGGKRVKFKAMPSKACQQFMMRNFDEVCRLFFKNRTSRSMLIQQTLMTLLPRIAALNQDLFALNHLTDGVSYLQGCLRKEREKAAAFRSMGLMVYVLKDRMDLEPVLQTVKTSLPTGKEVPTKRASRSGSAYEPSVFLCISMLARAVGGNIESEMSGMLDQMFSAGLTVELTSALQVLSERIPTLQREIQDGLLKMLYMVLLHQQLRHPGAPKTQAAALQPTPLPGNVMEADIPSVTLALQTLGSFNFGASPPLQLVQICAEHYLTSEHRSVRMEAVKTCAALLVPSLLPPSIFTTPFVQFSQASAQVVGEVLSKMLVVGITDPDDEIRECVFLSLDKRFDPHLAQAESLTTLFMAMQDGVFRIRELAMCIIGRLSSLNPAFVMPTLRKVLIQILTSVVHSGNQSLSSHVVINIVATIGELVQVAREDMRGCVQDLCPILMTMLQDSSSLARREVALWTFGQLVENTGYVIEPYHQFPNLLDVLFSFLKTEQPSGVKREVVRVLGLLGALDPYKHKQQQRNCQPSKMGTPLSKPMDKTTPGQSTAVGDSASALLVSMGSGASLEDFYPSIAINSLMRILKDQSLSQHHTMAIQALGFIFKSLGIKSVPYLPQVMPPFLHAICSCSRDMREYMFKQLAQIVSIIKQHARDYMQDIFSVIREFWTTEHQHLQNTIILLIEKIVAGMGDELKIYIPRMVEPVLKLFLQDQSKMKISTQKMLAALQLCGASLDDYLHLMIPPIVKVFETDTNPTDVRRTALETIEKLSQTVDFSDYASQIIHSIVVVLDTSSELRPVAMDALCSLMTQLGQRYKIFIPMVKKVMTKNKYNYTNYELLLVRLLRDEPLSPEDDVDRQLKAGKSKSVEDDSAEIEAASFKKFPLEPNALTRAWSSVGRVSKEDWVEWLRRLGVELLKESPSPSLRSCWALAQAYNTLARELFNAAFVSCWMELRPVHQEDLVTNLRQALTHQTIPEITQTILNLAEFMEHCEEATGRLPLSSELLGECAMSCRAYAKALHYKEEDFHRGPTSNNLEALISINNKLQQPDAAAGVLVFAKQQIKGDFKVQEKWYMSLNDWEAAYKAYTERQKQRPDDISLTLGKMRCLHAMGEWTRLYEMACESWGLGDDTTRQKMSVMASAAAWGLGQWESMEEYVRSIPKHTMEGSFYQALLHIHQKEFDDAQKCIDCHVTPGYGADDPGNGELQPSLRIDGFNPTALSELKRPFCSYAERQEASFSRTWWIRLLVIPQLIARIDHPRRLVAKLIHDLLTDVGKQHPQALIYPLTVASKSQSPMRRAAADTILQNMTEHSSRLVQQAILVSEELIRVAILWHEQILWGAQCEGHVSRSWNHSTTEWNADLNLKNILQPLCVSELMVCVDLELAVPVTYEPTTRCPIRGVRHSHVITSNRDLGTGHPGQDERVMQLFGLVNTLLGNDPETFKRHLSIERYSVIPLSPNSGLIGWVPHCDTIHSLIRDYREKKKIMLNIEHRLMLQMSSDYDHLTLMQKVEVFEQAIDSTSGDDLAKVLWLKSPSSEVWFDRRTNYTRSLAVMSMVGYILGLGDRHPSNLMLDRLTGRILHIDFGDCFEVAMTREKFPEKIPFRLTRMLTNAMEVTGIEGNFRRTCMSVMTVLRENKDSVMAVLEAFVYDPLLNWRLMDETAKAKSKSKETGRIPETSGTTPLSMDRQGSQSYHPEELNKRAVAITQRVRLKLTGNDFPHEKSLTVDRQVQLLIEQATSHQNLCQCYIGWCPFW</sequence>
<dbReference type="SMART" id="SM01343">
    <property type="entry name" value="FATC"/>
    <property type="match status" value="1"/>
</dbReference>
<dbReference type="InterPro" id="IPR036940">
    <property type="entry name" value="PI3/4_kinase_cat_sf"/>
</dbReference>
<dbReference type="InterPro" id="IPR021133">
    <property type="entry name" value="HEAT_type_2"/>
</dbReference>
<dbReference type="Pfam" id="PF11865">
    <property type="entry name" value="mTOR_dom"/>
    <property type="match status" value="1"/>
</dbReference>
<evidence type="ECO:0000256" key="3">
    <source>
        <dbReference type="ARBA" id="ARBA00022741"/>
    </source>
</evidence>
<protein>
    <recommendedName>
        <fullName evidence="1">non-specific serine/threonine protein kinase</fullName>
        <ecNumber evidence="1">2.7.11.1</ecNumber>
    </recommendedName>
</protein>
<proteinExistence type="predicted"/>
<dbReference type="PROSITE" id="PS50290">
    <property type="entry name" value="PI3_4_KINASE_3"/>
    <property type="match status" value="1"/>
</dbReference>
<feature type="domain" description="PI3K/PI4K catalytic" evidence="9">
    <location>
        <begin position="1693"/>
        <end position="2010"/>
    </location>
</feature>
<dbReference type="GO" id="GO:0031932">
    <property type="term" value="C:TORC2 complex"/>
    <property type="evidence" value="ECO:0007669"/>
    <property type="project" value="TreeGrafter"/>
</dbReference>
<keyword evidence="3" id="KW-0547">Nucleotide-binding</keyword>
<feature type="compositionally biased region" description="Basic and acidic residues" evidence="8">
    <location>
        <begin position="1977"/>
        <end position="1986"/>
    </location>
</feature>
<name>A0AA35RBE9_GEOBA</name>
<dbReference type="SUPFAM" id="SSF48371">
    <property type="entry name" value="ARM repeat"/>
    <property type="match status" value="1"/>
</dbReference>
<dbReference type="GO" id="GO:0038202">
    <property type="term" value="P:TORC1 signaling"/>
    <property type="evidence" value="ECO:0007669"/>
    <property type="project" value="TreeGrafter"/>
</dbReference>
<dbReference type="Pfam" id="PF02259">
    <property type="entry name" value="FAT"/>
    <property type="match status" value="1"/>
</dbReference>
<reference evidence="11" key="1">
    <citation type="submission" date="2023-03" db="EMBL/GenBank/DDBJ databases">
        <authorList>
            <person name="Steffen K."/>
            <person name="Cardenas P."/>
        </authorList>
    </citation>
    <scope>NUCLEOTIDE SEQUENCE</scope>
</reference>
<dbReference type="InterPro" id="IPR018936">
    <property type="entry name" value="PI3/4_kinase_CS"/>
</dbReference>
<dbReference type="SMART" id="SM01346">
    <property type="entry name" value="DUF3385"/>
    <property type="match status" value="1"/>
</dbReference>
<dbReference type="PROSITE" id="PS50077">
    <property type="entry name" value="HEAT_REPEAT"/>
    <property type="match status" value="1"/>
</dbReference>
<dbReference type="SUPFAM" id="SSF56112">
    <property type="entry name" value="Protein kinase-like (PK-like)"/>
    <property type="match status" value="1"/>
</dbReference>
<evidence type="ECO:0000256" key="1">
    <source>
        <dbReference type="ARBA" id="ARBA00012513"/>
    </source>
</evidence>
<comment type="caution">
    <text evidence="11">The sequence shown here is derived from an EMBL/GenBank/DDBJ whole genome shotgun (WGS) entry which is preliminary data.</text>
</comment>
<dbReference type="Gene3D" id="1.10.1070.11">
    <property type="entry name" value="Phosphatidylinositol 3-/4-kinase, catalytic domain"/>
    <property type="match status" value="1"/>
</dbReference>
<dbReference type="FunFam" id="1.10.1070.11:FF:000007">
    <property type="entry name" value="Serine/threonine-protein kinase TOR"/>
    <property type="match status" value="1"/>
</dbReference>
<dbReference type="Gene3D" id="1.25.10.10">
    <property type="entry name" value="Leucine-rich Repeat Variant"/>
    <property type="match status" value="3"/>
</dbReference>
<dbReference type="GO" id="GO:0031931">
    <property type="term" value="C:TORC1 complex"/>
    <property type="evidence" value="ECO:0007669"/>
    <property type="project" value="TreeGrafter"/>
</dbReference>
<evidence type="ECO:0000256" key="6">
    <source>
        <dbReference type="ARBA" id="ARBA00023306"/>
    </source>
</evidence>
<dbReference type="GO" id="GO:0005737">
    <property type="term" value="C:cytoplasm"/>
    <property type="evidence" value="ECO:0007669"/>
    <property type="project" value="TreeGrafter"/>
</dbReference>
<dbReference type="GO" id="GO:0004674">
    <property type="term" value="F:protein serine/threonine kinase activity"/>
    <property type="evidence" value="ECO:0007669"/>
    <property type="project" value="UniProtKB-EC"/>
</dbReference>
<dbReference type="SMART" id="SM00146">
    <property type="entry name" value="PI3Kc"/>
    <property type="match status" value="1"/>
</dbReference>
<evidence type="ECO:0000256" key="2">
    <source>
        <dbReference type="ARBA" id="ARBA00022679"/>
    </source>
</evidence>
<dbReference type="InterPro" id="IPR026683">
    <property type="entry name" value="TOR_cat"/>
</dbReference>
<dbReference type="GO" id="GO:0005524">
    <property type="term" value="F:ATP binding"/>
    <property type="evidence" value="ECO:0007669"/>
    <property type="project" value="UniProtKB-KW"/>
</dbReference>
<dbReference type="PANTHER" id="PTHR11139:SF9">
    <property type="entry name" value="SERINE_THREONINE-PROTEIN KINASE MTOR"/>
    <property type="match status" value="1"/>
</dbReference>
<feature type="region of interest" description="Disordered" evidence="8">
    <location>
        <begin position="1977"/>
        <end position="2005"/>
    </location>
</feature>
<feature type="repeat" description="HEAT" evidence="7">
    <location>
        <begin position="1055"/>
        <end position="1095"/>
    </location>
</feature>
<dbReference type="InterPro" id="IPR003152">
    <property type="entry name" value="FATC_dom"/>
</dbReference>
<dbReference type="InterPro" id="IPR050517">
    <property type="entry name" value="DDR_Repair_Kinase"/>
</dbReference>
<keyword evidence="12" id="KW-1185">Reference proteome</keyword>
<dbReference type="Gene3D" id="3.30.1010.10">
    <property type="entry name" value="Phosphatidylinositol 3-kinase Catalytic Subunit, Chain A, domain 4"/>
    <property type="match status" value="1"/>
</dbReference>
<dbReference type="Pfam" id="PF02260">
    <property type="entry name" value="FATC"/>
    <property type="match status" value="1"/>
</dbReference>
<evidence type="ECO:0000313" key="12">
    <source>
        <dbReference type="Proteomes" id="UP001174909"/>
    </source>
</evidence>
<evidence type="ECO:0000256" key="5">
    <source>
        <dbReference type="ARBA" id="ARBA00022840"/>
    </source>
</evidence>
<keyword evidence="4 11" id="KW-0418">Kinase</keyword>
<dbReference type="Pfam" id="PF00454">
    <property type="entry name" value="PI3_PI4_kinase"/>
    <property type="match status" value="1"/>
</dbReference>
<feature type="domain" description="FATC" evidence="10">
    <location>
        <begin position="2035"/>
        <end position="2067"/>
    </location>
</feature>
<evidence type="ECO:0000313" key="11">
    <source>
        <dbReference type="EMBL" id="CAI8008345.1"/>
    </source>
</evidence>
<dbReference type="PROSITE" id="PS51190">
    <property type="entry name" value="FATC"/>
    <property type="match status" value="1"/>
</dbReference>
<keyword evidence="5" id="KW-0067">ATP-binding</keyword>
<dbReference type="EMBL" id="CASHTH010000838">
    <property type="protein sequence ID" value="CAI8008345.1"/>
    <property type="molecule type" value="Genomic_DNA"/>
</dbReference>
<dbReference type="GO" id="GO:0005634">
    <property type="term" value="C:nucleus"/>
    <property type="evidence" value="ECO:0007669"/>
    <property type="project" value="TreeGrafter"/>
</dbReference>